<feature type="compositionally biased region" description="Basic and acidic residues" evidence="1">
    <location>
        <begin position="38"/>
        <end position="47"/>
    </location>
</feature>
<evidence type="ECO:0000256" key="1">
    <source>
        <dbReference type="SAM" id="MobiDB-lite"/>
    </source>
</evidence>
<keyword evidence="2" id="KW-0472">Membrane</keyword>
<gene>
    <name evidence="3" type="ORF">BGW38_004834</name>
</gene>
<proteinExistence type="predicted"/>
<dbReference type="AlphaFoldDB" id="A0A9P6KB97"/>
<comment type="caution">
    <text evidence="3">The sequence shown here is derived from an EMBL/GenBank/DDBJ whole genome shotgun (WGS) entry which is preliminary data.</text>
</comment>
<evidence type="ECO:0000313" key="3">
    <source>
        <dbReference type="EMBL" id="KAF9579069.1"/>
    </source>
</evidence>
<accession>A0A9P6KB97</accession>
<feature type="compositionally biased region" description="Polar residues" evidence="1">
    <location>
        <begin position="1"/>
        <end position="10"/>
    </location>
</feature>
<feature type="non-terminal residue" evidence="3">
    <location>
        <position position="87"/>
    </location>
</feature>
<keyword evidence="4" id="KW-1185">Reference proteome</keyword>
<evidence type="ECO:0000256" key="2">
    <source>
        <dbReference type="SAM" id="Phobius"/>
    </source>
</evidence>
<evidence type="ECO:0000313" key="4">
    <source>
        <dbReference type="Proteomes" id="UP000780801"/>
    </source>
</evidence>
<organism evidence="3 4">
    <name type="scientific">Lunasporangiospora selenospora</name>
    <dbReference type="NCBI Taxonomy" id="979761"/>
    <lineage>
        <taxon>Eukaryota</taxon>
        <taxon>Fungi</taxon>
        <taxon>Fungi incertae sedis</taxon>
        <taxon>Mucoromycota</taxon>
        <taxon>Mortierellomycotina</taxon>
        <taxon>Mortierellomycetes</taxon>
        <taxon>Mortierellales</taxon>
        <taxon>Mortierellaceae</taxon>
        <taxon>Lunasporangiospora</taxon>
    </lineage>
</organism>
<keyword evidence="2" id="KW-1133">Transmembrane helix</keyword>
<name>A0A9P6KB97_9FUNG</name>
<feature type="transmembrane region" description="Helical" evidence="2">
    <location>
        <begin position="69"/>
        <end position="86"/>
    </location>
</feature>
<dbReference type="EMBL" id="JAABOA010003079">
    <property type="protein sequence ID" value="KAF9579069.1"/>
    <property type="molecule type" value="Genomic_DNA"/>
</dbReference>
<reference evidence="3" key="1">
    <citation type="journal article" date="2020" name="Fungal Divers.">
        <title>Resolving the Mortierellaceae phylogeny through synthesis of multi-gene phylogenetics and phylogenomics.</title>
        <authorList>
            <person name="Vandepol N."/>
            <person name="Liber J."/>
            <person name="Desiro A."/>
            <person name="Na H."/>
            <person name="Kennedy M."/>
            <person name="Barry K."/>
            <person name="Grigoriev I.V."/>
            <person name="Miller A.N."/>
            <person name="O'Donnell K."/>
            <person name="Stajich J.E."/>
            <person name="Bonito G."/>
        </authorList>
    </citation>
    <scope>NUCLEOTIDE SEQUENCE</scope>
    <source>
        <strain evidence="3">KOD1015</strain>
    </source>
</reference>
<protein>
    <submittedName>
        <fullName evidence="3">Uncharacterized protein</fullName>
    </submittedName>
</protein>
<dbReference type="Proteomes" id="UP000780801">
    <property type="component" value="Unassembled WGS sequence"/>
</dbReference>
<sequence length="87" mass="9872">MSNQHHQQQRPFDDDETDDYGYDRSAAYATNKTPQQLRQEERAREQQQYDSYGFAQGQKANKKKSNKKIILGTIAALVLIAVAAVLA</sequence>
<keyword evidence="2" id="KW-0812">Transmembrane</keyword>
<feature type="region of interest" description="Disordered" evidence="1">
    <location>
        <begin position="1"/>
        <end position="65"/>
    </location>
</feature>